<accession>A0AB74UGF9</accession>
<organism evidence="1">
    <name type="scientific">Caulobacter phage BL57</name>
    <dbReference type="NCBI Taxonomy" id="3348355"/>
    <lineage>
        <taxon>Viruses</taxon>
    </lineage>
</organism>
<gene>
    <name evidence="1" type="ORF">BL57_014</name>
    <name evidence="2" type="ORF">BL57_377</name>
</gene>
<dbReference type="EMBL" id="PQ287320">
    <property type="protein sequence ID" value="XHV10849.1"/>
    <property type="molecule type" value="Genomic_DNA"/>
</dbReference>
<dbReference type="EMBL" id="PQ287320">
    <property type="protein sequence ID" value="XHV10486.1"/>
    <property type="molecule type" value="Genomic_DNA"/>
</dbReference>
<protein>
    <submittedName>
        <fullName evidence="1">Uncharacterized protein</fullName>
    </submittedName>
</protein>
<name>A0AB74UGF9_9VIRU</name>
<evidence type="ECO:0000313" key="2">
    <source>
        <dbReference type="EMBL" id="XHV10849.1"/>
    </source>
</evidence>
<evidence type="ECO:0000313" key="1">
    <source>
        <dbReference type="EMBL" id="XHV10486.1"/>
    </source>
</evidence>
<sequence length="96" mass="9602">MTFIPSPPMSHPHALAVIALAGRVLDLARLPGADQRAAAIDLVGDLYALADSIDVTAGHLVGAVGASLDGTAPADHLRAALDAYNQAAALALPEAA</sequence>
<proteinExistence type="predicted"/>
<reference evidence="1" key="1">
    <citation type="submission" date="2024-10" db="EMBL/GenBank/DDBJ databases">
        <title>Genetic diversity among independent isolates of the Dolichocephalovirinae subfamily.</title>
        <authorList>
            <person name="Ely B."/>
            <person name="Thomas Q."/>
            <person name="Mohammadi T."/>
        </authorList>
    </citation>
    <scope>NUCLEOTIDE SEQUENCE</scope>
</reference>